<organism evidence="9 10">
    <name type="scientific">Seiridium unicorne</name>
    <dbReference type="NCBI Taxonomy" id="138068"/>
    <lineage>
        <taxon>Eukaryota</taxon>
        <taxon>Fungi</taxon>
        <taxon>Dikarya</taxon>
        <taxon>Ascomycota</taxon>
        <taxon>Pezizomycotina</taxon>
        <taxon>Sordariomycetes</taxon>
        <taxon>Xylariomycetidae</taxon>
        <taxon>Amphisphaeriales</taxon>
        <taxon>Sporocadaceae</taxon>
        <taxon>Seiridium</taxon>
    </lineage>
</organism>
<dbReference type="InterPro" id="IPR020846">
    <property type="entry name" value="MFS_dom"/>
</dbReference>
<keyword evidence="5 7" id="KW-0472">Membrane</keyword>
<evidence type="ECO:0000256" key="1">
    <source>
        <dbReference type="ARBA" id="ARBA00004141"/>
    </source>
</evidence>
<reference evidence="9 10" key="1">
    <citation type="journal article" date="2024" name="J. Plant Pathol.">
        <title>Sequence and assembly of the genome of Seiridium unicorne, isolate CBS 538.82, causal agent of cypress canker disease.</title>
        <authorList>
            <person name="Scali E."/>
            <person name="Rocca G.D."/>
            <person name="Danti R."/>
            <person name="Garbelotto M."/>
            <person name="Barberini S."/>
            <person name="Baroncelli R."/>
            <person name="Emiliani G."/>
        </authorList>
    </citation>
    <scope>NUCLEOTIDE SEQUENCE [LARGE SCALE GENOMIC DNA]</scope>
    <source>
        <strain evidence="9 10">BM-138-508</strain>
    </source>
</reference>
<name>A0ABR2UXN9_9PEZI</name>
<sequence>MISPLESDNMAAKKKGQNPSVHSAASSPTHESTARPFDAKLCSKLDFHILTPIFFLNVLSLMGRTNIGSALIQQLPQDLKLDATKLFLVIVMPLIMLIIFDIPSNLIMRWLEKRFGLGYMRYLSLITVLLGWTLTVSNSIGVVTLGQAFLQSYGAMLATRFLVGFFDTGLIPGCVYILGLYYPSAHLQWRMSMLMVANIVSNIISGILAYGIAQIHSSNGYHGWRWIFMVEGLITVVVGAICIWSNVSSPEKSTFLSQEEKDIIAKTVESHKSTIGLAAEWKIFLSSPLNYAWAAMFVFTCATTYSISLFAPSIIQAFHPDWKTPEIQGQVIPVFVVSSAAALLAGYGADRLNHRLSFALTGYAFTIIGYAILRKASEVSSSIQLLALYFASLGTYTAMPMVWALSTVNQPSRFQQALGAGFVISIGNSGGFVSSWSFRSSEAPHYAAGMTNCLILTCVAAGLAILALVYIKVANRRISGPAEGVEKSSGGNAPMRYRP</sequence>
<evidence type="ECO:0000256" key="7">
    <source>
        <dbReference type="SAM" id="Phobius"/>
    </source>
</evidence>
<dbReference type="Gene3D" id="1.20.1250.20">
    <property type="entry name" value="MFS general substrate transporter like domains"/>
    <property type="match status" value="1"/>
</dbReference>
<feature type="transmembrane region" description="Helical" evidence="7">
    <location>
        <begin position="291"/>
        <end position="315"/>
    </location>
</feature>
<comment type="caution">
    <text evidence="9">The sequence shown here is derived from an EMBL/GenBank/DDBJ whole genome shotgun (WGS) entry which is preliminary data.</text>
</comment>
<feature type="transmembrane region" description="Helical" evidence="7">
    <location>
        <begin position="194"/>
        <end position="213"/>
    </location>
</feature>
<dbReference type="Pfam" id="PF07690">
    <property type="entry name" value="MFS_1"/>
    <property type="match status" value="1"/>
</dbReference>
<feature type="transmembrane region" description="Helical" evidence="7">
    <location>
        <begin position="449"/>
        <end position="471"/>
    </location>
</feature>
<evidence type="ECO:0000256" key="6">
    <source>
        <dbReference type="SAM" id="MobiDB-lite"/>
    </source>
</evidence>
<feature type="transmembrane region" description="Helical" evidence="7">
    <location>
        <begin position="356"/>
        <end position="373"/>
    </location>
</feature>
<dbReference type="InterPro" id="IPR036259">
    <property type="entry name" value="MFS_trans_sf"/>
</dbReference>
<feature type="compositionally biased region" description="Polar residues" evidence="6">
    <location>
        <begin position="17"/>
        <end position="31"/>
    </location>
</feature>
<feature type="transmembrane region" description="Helical" evidence="7">
    <location>
        <begin position="417"/>
        <end position="437"/>
    </location>
</feature>
<evidence type="ECO:0000256" key="5">
    <source>
        <dbReference type="ARBA" id="ARBA00023136"/>
    </source>
</evidence>
<keyword evidence="3 7" id="KW-0812">Transmembrane</keyword>
<feature type="transmembrane region" description="Helical" evidence="7">
    <location>
        <begin position="327"/>
        <end position="349"/>
    </location>
</feature>
<feature type="transmembrane region" description="Helical" evidence="7">
    <location>
        <begin position="225"/>
        <end position="247"/>
    </location>
</feature>
<comment type="subcellular location">
    <subcellularLocation>
        <location evidence="1">Membrane</location>
        <topology evidence="1">Multi-pass membrane protein</topology>
    </subcellularLocation>
</comment>
<evidence type="ECO:0000313" key="10">
    <source>
        <dbReference type="Proteomes" id="UP001408356"/>
    </source>
</evidence>
<dbReference type="PANTHER" id="PTHR43791:SF52">
    <property type="entry name" value="TRANSPORTER, PUTATIVE (AFU_ORTHOLOGUE AFUA_1G11820)-RELATED"/>
    <property type="match status" value="1"/>
</dbReference>
<evidence type="ECO:0000256" key="2">
    <source>
        <dbReference type="ARBA" id="ARBA00022448"/>
    </source>
</evidence>
<keyword evidence="4 7" id="KW-1133">Transmembrane helix</keyword>
<dbReference type="PROSITE" id="PS50850">
    <property type="entry name" value="MFS"/>
    <property type="match status" value="1"/>
</dbReference>
<feature type="region of interest" description="Disordered" evidence="6">
    <location>
        <begin position="1"/>
        <end position="33"/>
    </location>
</feature>
<feature type="transmembrane region" description="Helical" evidence="7">
    <location>
        <begin position="385"/>
        <end position="405"/>
    </location>
</feature>
<feature type="transmembrane region" description="Helical" evidence="7">
    <location>
        <begin position="83"/>
        <end position="102"/>
    </location>
</feature>
<feature type="domain" description="Major facilitator superfamily (MFS) profile" evidence="8">
    <location>
        <begin position="49"/>
        <end position="479"/>
    </location>
</feature>
<dbReference type="PANTHER" id="PTHR43791">
    <property type="entry name" value="PERMEASE-RELATED"/>
    <property type="match status" value="1"/>
</dbReference>
<dbReference type="Proteomes" id="UP001408356">
    <property type="component" value="Unassembled WGS sequence"/>
</dbReference>
<accession>A0ABR2UXN9</accession>
<feature type="transmembrane region" description="Helical" evidence="7">
    <location>
        <begin position="122"/>
        <end position="149"/>
    </location>
</feature>
<feature type="transmembrane region" description="Helical" evidence="7">
    <location>
        <begin position="161"/>
        <end position="182"/>
    </location>
</feature>
<evidence type="ECO:0000259" key="8">
    <source>
        <dbReference type="PROSITE" id="PS50850"/>
    </source>
</evidence>
<protein>
    <submittedName>
        <fullName evidence="9">Major facilitator superfamily domain-containing protein</fullName>
    </submittedName>
</protein>
<evidence type="ECO:0000256" key="4">
    <source>
        <dbReference type="ARBA" id="ARBA00022989"/>
    </source>
</evidence>
<keyword evidence="2" id="KW-0813">Transport</keyword>
<dbReference type="SUPFAM" id="SSF103473">
    <property type="entry name" value="MFS general substrate transporter"/>
    <property type="match status" value="1"/>
</dbReference>
<gene>
    <name evidence="9" type="ORF">SUNI508_07561</name>
</gene>
<dbReference type="InterPro" id="IPR011701">
    <property type="entry name" value="MFS"/>
</dbReference>
<evidence type="ECO:0000313" key="9">
    <source>
        <dbReference type="EMBL" id="KAK9419040.1"/>
    </source>
</evidence>
<proteinExistence type="predicted"/>
<evidence type="ECO:0000256" key="3">
    <source>
        <dbReference type="ARBA" id="ARBA00022692"/>
    </source>
</evidence>
<keyword evidence="10" id="KW-1185">Reference proteome</keyword>
<dbReference type="EMBL" id="JARVKF010000331">
    <property type="protein sequence ID" value="KAK9419040.1"/>
    <property type="molecule type" value="Genomic_DNA"/>
</dbReference>